<feature type="transmembrane region" description="Helical" evidence="11">
    <location>
        <begin position="64"/>
        <end position="85"/>
    </location>
</feature>
<accession>A0A1Z5HQM6</accession>
<dbReference type="PANTHER" id="PTHR43427:SF6">
    <property type="entry name" value="CHLORIDE CHANNEL PROTEIN CLC-E"/>
    <property type="match status" value="1"/>
</dbReference>
<dbReference type="EMBL" id="BDGJ01000035">
    <property type="protein sequence ID" value="GAW91814.1"/>
    <property type="molecule type" value="Genomic_DNA"/>
</dbReference>
<feature type="transmembrane region" description="Helical" evidence="11">
    <location>
        <begin position="309"/>
        <end position="328"/>
    </location>
</feature>
<evidence type="ECO:0000313" key="13">
    <source>
        <dbReference type="EMBL" id="GAW91814.1"/>
    </source>
</evidence>
<organism evidence="13 14">
    <name type="scientific">Calderihabitans maritimus</name>
    <dbReference type="NCBI Taxonomy" id="1246530"/>
    <lineage>
        <taxon>Bacteria</taxon>
        <taxon>Bacillati</taxon>
        <taxon>Bacillota</taxon>
        <taxon>Clostridia</taxon>
        <taxon>Neomoorellales</taxon>
        <taxon>Calderihabitantaceae</taxon>
        <taxon>Calderihabitans</taxon>
    </lineage>
</organism>
<evidence type="ECO:0000256" key="6">
    <source>
        <dbReference type="ARBA" id="ARBA00023136"/>
    </source>
</evidence>
<evidence type="ECO:0000256" key="7">
    <source>
        <dbReference type="ARBA" id="ARBA00023173"/>
    </source>
</evidence>
<dbReference type="Gene3D" id="1.10.3080.10">
    <property type="entry name" value="Clc chloride channel"/>
    <property type="match status" value="1"/>
</dbReference>
<dbReference type="PRINTS" id="PR00762">
    <property type="entry name" value="CLCHANNEL"/>
</dbReference>
<keyword evidence="3 11" id="KW-0812">Transmembrane</keyword>
<dbReference type="InterPro" id="IPR046342">
    <property type="entry name" value="CBS_dom_sf"/>
</dbReference>
<keyword evidence="9" id="KW-0407">Ion channel</keyword>
<dbReference type="PANTHER" id="PTHR43427">
    <property type="entry name" value="CHLORIDE CHANNEL PROTEIN CLC-E"/>
    <property type="match status" value="1"/>
</dbReference>
<dbReference type="FunFam" id="1.10.3080.10:FF:000018">
    <property type="entry name" value="Chloride transporter, ClC family"/>
    <property type="match status" value="1"/>
</dbReference>
<feature type="transmembrane region" description="Helical" evidence="11">
    <location>
        <begin position="159"/>
        <end position="184"/>
    </location>
</feature>
<reference evidence="14" key="1">
    <citation type="journal article" date="2017" name="Appl. Environ. Microbiol.">
        <title>Genomic analysis of Calderihabitans maritimus KKC1, a thermophilic hydrogenogenic carboxydotrophic bacterium isolated from marine sediment.</title>
        <authorList>
            <person name="Omae K."/>
            <person name="Yoneda Y."/>
            <person name="Fukuyama Y."/>
            <person name="Yoshida T."/>
            <person name="Sako Y."/>
        </authorList>
    </citation>
    <scope>NUCLEOTIDE SEQUENCE [LARGE SCALE GENOMIC DNA]</scope>
    <source>
        <strain evidence="14">KKC1</strain>
    </source>
</reference>
<name>A0A1Z5HQM6_9FIRM</name>
<proteinExistence type="predicted"/>
<dbReference type="SUPFAM" id="SSF81340">
    <property type="entry name" value="Clc chloride channel"/>
    <property type="match status" value="1"/>
</dbReference>
<gene>
    <name evidence="13" type="ORF">KKC1_09740</name>
</gene>
<dbReference type="Proteomes" id="UP000197032">
    <property type="component" value="Unassembled WGS sequence"/>
</dbReference>
<dbReference type="InterPro" id="IPR014743">
    <property type="entry name" value="Cl-channel_core"/>
</dbReference>
<evidence type="ECO:0000256" key="11">
    <source>
        <dbReference type="SAM" id="Phobius"/>
    </source>
</evidence>
<keyword evidence="8" id="KW-0868">Chloride</keyword>
<evidence type="ECO:0000259" key="12">
    <source>
        <dbReference type="PROSITE" id="PS51371"/>
    </source>
</evidence>
<feature type="transmembrane region" description="Helical" evidence="11">
    <location>
        <begin position="191"/>
        <end position="214"/>
    </location>
</feature>
<dbReference type="AlphaFoldDB" id="A0A1Z5HQM6"/>
<dbReference type="RefSeq" id="WP_088553293.1">
    <property type="nucleotide sequence ID" value="NZ_BDGJ01000035.1"/>
</dbReference>
<keyword evidence="5" id="KW-0406">Ion transport</keyword>
<dbReference type="CDD" id="cd00400">
    <property type="entry name" value="Voltage_gated_ClC"/>
    <property type="match status" value="1"/>
</dbReference>
<dbReference type="InterPro" id="IPR000644">
    <property type="entry name" value="CBS_dom"/>
</dbReference>
<protein>
    <submittedName>
        <fullName evidence="13">Chloride channel protein EriC</fullName>
    </submittedName>
</protein>
<evidence type="ECO:0000256" key="10">
    <source>
        <dbReference type="PROSITE-ProRule" id="PRU00703"/>
    </source>
</evidence>
<sequence>MNRYTAKKLSNRPVLSENTFLILLAILVGFGAALLGLAFRASIDLVNLLFFEKGKNILAFLGKYYVVILPAIGGMIVGPLIYFFAREAKGHGVPEVMTAMAIRGGRIRPRVVLIKSLASAFTIGSGGSAGSEGPIVQIGAGIGSTLGQFFHLSEERLKSLVSCGAAAGIATVFNAPIAGVFFALEVISGEFSASFFSIVVISAVTASVVARAVYWGNNPVFPVAGLSLASPHELIFYVLLGILAGLFAVLEIKATYKIEDLFDEWRGIPEYVKPAVGGLLVGIIGLAFPQVFGPGYESIEAALTGRLSLLLLVLLVFIKLLAVTLTLGSGGSGGVFAPSLFMGAMLGGALGTIVHGLFPGFTAVSGAYALVGMGAVFAGAAQAPITSIIMIFEMTNDYRIILPLMIACVISYVIASQLHPESIYTLKLLRRGIKFRHGRARTVLETITVGEVMHREVETVPANITVSELADLMRKSRHTGFPVLDGNQLVGMVTVFDIRRAMDKGINDEPVSKIMSTNLIVTYPEENLGEALKKFAVRGVGRLPVVKQDDPEHLVGIITRSDIIRAYNKGLLDFQEEAAVSEESTVQTFTDTPEPWGSSS</sequence>
<feature type="transmembrane region" description="Helical" evidence="11">
    <location>
        <begin position="398"/>
        <end position="415"/>
    </location>
</feature>
<evidence type="ECO:0000256" key="3">
    <source>
        <dbReference type="ARBA" id="ARBA00022692"/>
    </source>
</evidence>
<dbReference type="GO" id="GO:0005254">
    <property type="term" value="F:chloride channel activity"/>
    <property type="evidence" value="ECO:0007669"/>
    <property type="project" value="UniProtKB-KW"/>
</dbReference>
<keyword evidence="7" id="KW-0869">Chloride channel</keyword>
<evidence type="ECO:0000256" key="5">
    <source>
        <dbReference type="ARBA" id="ARBA00023065"/>
    </source>
</evidence>
<evidence type="ECO:0000256" key="8">
    <source>
        <dbReference type="ARBA" id="ARBA00023214"/>
    </source>
</evidence>
<keyword evidence="2" id="KW-0813">Transport</keyword>
<dbReference type="GO" id="GO:0034707">
    <property type="term" value="C:chloride channel complex"/>
    <property type="evidence" value="ECO:0007669"/>
    <property type="project" value="UniProtKB-KW"/>
</dbReference>
<dbReference type="SUPFAM" id="SSF54631">
    <property type="entry name" value="CBS-domain pair"/>
    <property type="match status" value="1"/>
</dbReference>
<feature type="transmembrane region" description="Helical" evidence="11">
    <location>
        <begin position="234"/>
        <end position="250"/>
    </location>
</feature>
<evidence type="ECO:0000313" key="14">
    <source>
        <dbReference type="Proteomes" id="UP000197032"/>
    </source>
</evidence>
<dbReference type="InterPro" id="IPR050368">
    <property type="entry name" value="ClC-type_chloride_channel"/>
</dbReference>
<keyword evidence="4 11" id="KW-1133">Transmembrane helix</keyword>
<evidence type="ECO:0000256" key="4">
    <source>
        <dbReference type="ARBA" id="ARBA00022989"/>
    </source>
</evidence>
<comment type="caution">
    <text evidence="13">The sequence shown here is derived from an EMBL/GenBank/DDBJ whole genome shotgun (WGS) entry which is preliminary data.</text>
</comment>
<evidence type="ECO:0000256" key="1">
    <source>
        <dbReference type="ARBA" id="ARBA00004141"/>
    </source>
</evidence>
<dbReference type="PROSITE" id="PS51371">
    <property type="entry name" value="CBS"/>
    <property type="match status" value="2"/>
</dbReference>
<dbReference type="InterPro" id="IPR001807">
    <property type="entry name" value="ClC"/>
</dbReference>
<keyword evidence="6 11" id="KW-0472">Membrane</keyword>
<dbReference type="Gene3D" id="3.10.580.10">
    <property type="entry name" value="CBS-domain"/>
    <property type="match status" value="1"/>
</dbReference>
<feature type="transmembrane region" description="Helical" evidence="11">
    <location>
        <begin position="20"/>
        <end position="43"/>
    </location>
</feature>
<dbReference type="SMART" id="SM00116">
    <property type="entry name" value="CBS"/>
    <property type="match status" value="2"/>
</dbReference>
<dbReference type="OrthoDB" id="9812438at2"/>
<keyword evidence="14" id="KW-1185">Reference proteome</keyword>
<dbReference type="Pfam" id="PF00654">
    <property type="entry name" value="Voltage_CLC"/>
    <property type="match status" value="1"/>
</dbReference>
<keyword evidence="10" id="KW-0129">CBS domain</keyword>
<comment type="subcellular location">
    <subcellularLocation>
        <location evidence="1">Membrane</location>
        <topology evidence="1">Multi-pass membrane protein</topology>
    </subcellularLocation>
</comment>
<feature type="transmembrane region" description="Helical" evidence="11">
    <location>
        <begin position="367"/>
        <end position="391"/>
    </location>
</feature>
<feature type="domain" description="CBS" evidence="12">
    <location>
        <begin position="515"/>
        <end position="574"/>
    </location>
</feature>
<evidence type="ECO:0000256" key="9">
    <source>
        <dbReference type="ARBA" id="ARBA00023303"/>
    </source>
</evidence>
<feature type="transmembrane region" description="Helical" evidence="11">
    <location>
        <begin position="271"/>
        <end position="289"/>
    </location>
</feature>
<feature type="transmembrane region" description="Helical" evidence="11">
    <location>
        <begin position="340"/>
        <end position="361"/>
    </location>
</feature>
<evidence type="ECO:0000256" key="2">
    <source>
        <dbReference type="ARBA" id="ARBA00022448"/>
    </source>
</evidence>
<dbReference type="Pfam" id="PF00571">
    <property type="entry name" value="CBS"/>
    <property type="match status" value="2"/>
</dbReference>
<feature type="domain" description="CBS" evidence="12">
    <location>
        <begin position="453"/>
        <end position="509"/>
    </location>
</feature>